<evidence type="ECO:0000313" key="2">
    <source>
        <dbReference type="EMBL" id="KAK8970622.1"/>
    </source>
</evidence>
<feature type="chain" id="PRO_5046420567" evidence="1">
    <location>
        <begin position="17"/>
        <end position="288"/>
    </location>
</feature>
<comment type="caution">
    <text evidence="2">The sequence shown here is derived from an EMBL/GenBank/DDBJ whole genome shotgun (WGS) entry which is preliminary data.</text>
</comment>
<keyword evidence="3" id="KW-1185">Reference proteome</keyword>
<gene>
    <name evidence="2" type="ORF">KSP40_PGU004933</name>
</gene>
<evidence type="ECO:0000313" key="3">
    <source>
        <dbReference type="Proteomes" id="UP001412067"/>
    </source>
</evidence>
<protein>
    <submittedName>
        <fullName evidence="2">Uncharacterized protein</fullName>
    </submittedName>
</protein>
<organism evidence="2 3">
    <name type="scientific">Platanthera guangdongensis</name>
    <dbReference type="NCBI Taxonomy" id="2320717"/>
    <lineage>
        <taxon>Eukaryota</taxon>
        <taxon>Viridiplantae</taxon>
        <taxon>Streptophyta</taxon>
        <taxon>Embryophyta</taxon>
        <taxon>Tracheophyta</taxon>
        <taxon>Spermatophyta</taxon>
        <taxon>Magnoliopsida</taxon>
        <taxon>Liliopsida</taxon>
        <taxon>Asparagales</taxon>
        <taxon>Orchidaceae</taxon>
        <taxon>Orchidoideae</taxon>
        <taxon>Orchideae</taxon>
        <taxon>Orchidinae</taxon>
        <taxon>Platanthera</taxon>
    </lineage>
</organism>
<dbReference type="Proteomes" id="UP001412067">
    <property type="component" value="Unassembled WGS sequence"/>
</dbReference>
<keyword evidence="1" id="KW-0732">Signal</keyword>
<name>A0ABR2N2I2_9ASPA</name>
<proteinExistence type="predicted"/>
<accession>A0ABR2N2I2</accession>
<reference evidence="2 3" key="1">
    <citation type="journal article" date="2022" name="Nat. Plants">
        <title>Genomes of leafy and leafless Platanthera orchids illuminate the evolution of mycoheterotrophy.</title>
        <authorList>
            <person name="Li M.H."/>
            <person name="Liu K.W."/>
            <person name="Li Z."/>
            <person name="Lu H.C."/>
            <person name="Ye Q.L."/>
            <person name="Zhang D."/>
            <person name="Wang J.Y."/>
            <person name="Li Y.F."/>
            <person name="Zhong Z.M."/>
            <person name="Liu X."/>
            <person name="Yu X."/>
            <person name="Liu D.K."/>
            <person name="Tu X.D."/>
            <person name="Liu B."/>
            <person name="Hao Y."/>
            <person name="Liao X.Y."/>
            <person name="Jiang Y.T."/>
            <person name="Sun W.H."/>
            <person name="Chen J."/>
            <person name="Chen Y.Q."/>
            <person name="Ai Y."/>
            <person name="Zhai J.W."/>
            <person name="Wu S.S."/>
            <person name="Zhou Z."/>
            <person name="Hsiao Y.Y."/>
            <person name="Wu W.L."/>
            <person name="Chen Y.Y."/>
            <person name="Lin Y.F."/>
            <person name="Hsu J.L."/>
            <person name="Li C.Y."/>
            <person name="Wang Z.W."/>
            <person name="Zhao X."/>
            <person name="Zhong W.Y."/>
            <person name="Ma X.K."/>
            <person name="Ma L."/>
            <person name="Huang J."/>
            <person name="Chen G.Z."/>
            <person name="Huang M.Z."/>
            <person name="Huang L."/>
            <person name="Peng D.H."/>
            <person name="Luo Y.B."/>
            <person name="Zou S.Q."/>
            <person name="Chen S.P."/>
            <person name="Lan S."/>
            <person name="Tsai W.C."/>
            <person name="Van de Peer Y."/>
            <person name="Liu Z.J."/>
        </authorList>
    </citation>
    <scope>NUCLEOTIDE SEQUENCE [LARGE SCALE GENOMIC DNA]</scope>
    <source>
        <strain evidence="2">Lor288</strain>
    </source>
</reference>
<sequence>MELWISLVLLCSGSLCHVRFVEYNLSHASDASSVLADTRQIRRVYQLILVEFIEDKSPSLPCWTEQISVRPTYCRRNESSFTANCFFAEQVNNYLLLKADGPSHSYLISDLKNQLPCSGENTLAELERVSANNPVYDILDVMDIHSGTYIMNMGHQTSIGQTDFTFVKIVPEIRRELLAYCSSSTNGLSRRYDLSSYPSFSRAPRGIRNLLVGGDLVHTGFAITTDEFCNAIVMLEVVRLSFILEHLCMVLDRDVLEFFHHAKLQREDTIIKSKVKNSSIKVKASLLT</sequence>
<evidence type="ECO:0000256" key="1">
    <source>
        <dbReference type="SAM" id="SignalP"/>
    </source>
</evidence>
<dbReference type="EMBL" id="JBBWWR010000001">
    <property type="protein sequence ID" value="KAK8970622.1"/>
    <property type="molecule type" value="Genomic_DNA"/>
</dbReference>
<feature type="signal peptide" evidence="1">
    <location>
        <begin position="1"/>
        <end position="16"/>
    </location>
</feature>